<sequence>GLPAQSVLAWKSTLIPQLHLQSTLYELLRRYRIQRLWRDDNVVVIPLVTDILYTVTFCLQFRD</sequence>
<dbReference type="Proteomes" id="UP000054477">
    <property type="component" value="Unassembled WGS sequence"/>
</dbReference>
<reference evidence="2" key="2">
    <citation type="submission" date="2015-01" db="EMBL/GenBank/DDBJ databases">
        <title>Evolutionary Origins and Diversification of the Mycorrhizal Mutualists.</title>
        <authorList>
            <consortium name="DOE Joint Genome Institute"/>
            <consortium name="Mycorrhizal Genomics Consortium"/>
            <person name="Kohler A."/>
            <person name="Kuo A."/>
            <person name="Nagy L.G."/>
            <person name="Floudas D."/>
            <person name="Copeland A."/>
            <person name="Barry K.W."/>
            <person name="Cichocki N."/>
            <person name="Veneault-Fourrey C."/>
            <person name="LaButti K."/>
            <person name="Lindquist E.A."/>
            <person name="Lipzen A."/>
            <person name="Lundell T."/>
            <person name="Morin E."/>
            <person name="Murat C."/>
            <person name="Riley R."/>
            <person name="Ohm R."/>
            <person name="Sun H."/>
            <person name="Tunlid A."/>
            <person name="Henrissat B."/>
            <person name="Grigoriev I.V."/>
            <person name="Hibbett D.S."/>
            <person name="Martin F."/>
        </authorList>
    </citation>
    <scope>NUCLEOTIDE SEQUENCE [LARGE SCALE GENOMIC DNA]</scope>
    <source>
        <strain evidence="2">LaAM-08-1</strain>
    </source>
</reference>
<feature type="non-terminal residue" evidence="1">
    <location>
        <position position="63"/>
    </location>
</feature>
<proteinExistence type="predicted"/>
<reference evidence="1 2" key="1">
    <citation type="submission" date="2014-04" db="EMBL/GenBank/DDBJ databases">
        <authorList>
            <consortium name="DOE Joint Genome Institute"/>
            <person name="Kuo A."/>
            <person name="Kohler A."/>
            <person name="Nagy L.G."/>
            <person name="Floudas D."/>
            <person name="Copeland A."/>
            <person name="Barry K.W."/>
            <person name="Cichocki N."/>
            <person name="Veneault-Fourrey C."/>
            <person name="LaButti K."/>
            <person name="Lindquist E.A."/>
            <person name="Lipzen A."/>
            <person name="Lundell T."/>
            <person name="Morin E."/>
            <person name="Murat C."/>
            <person name="Sun H."/>
            <person name="Tunlid A."/>
            <person name="Henrissat B."/>
            <person name="Grigoriev I.V."/>
            <person name="Hibbett D.S."/>
            <person name="Martin F."/>
            <person name="Nordberg H.P."/>
            <person name="Cantor M.N."/>
            <person name="Hua S.X."/>
        </authorList>
    </citation>
    <scope>NUCLEOTIDE SEQUENCE [LARGE SCALE GENOMIC DNA]</scope>
    <source>
        <strain evidence="1 2">LaAM-08-1</strain>
    </source>
</reference>
<feature type="non-terminal residue" evidence="1">
    <location>
        <position position="1"/>
    </location>
</feature>
<dbReference type="HOGENOM" id="CLU_179470_1_0_1"/>
<gene>
    <name evidence="1" type="ORF">K443DRAFT_52527</name>
</gene>
<dbReference type="AlphaFoldDB" id="A0A0C9WKK9"/>
<evidence type="ECO:0000313" key="1">
    <source>
        <dbReference type="EMBL" id="KIJ96454.1"/>
    </source>
</evidence>
<evidence type="ECO:0000313" key="2">
    <source>
        <dbReference type="Proteomes" id="UP000054477"/>
    </source>
</evidence>
<accession>A0A0C9WKK9</accession>
<keyword evidence="2" id="KW-1185">Reference proteome</keyword>
<organism evidence="1 2">
    <name type="scientific">Laccaria amethystina LaAM-08-1</name>
    <dbReference type="NCBI Taxonomy" id="1095629"/>
    <lineage>
        <taxon>Eukaryota</taxon>
        <taxon>Fungi</taxon>
        <taxon>Dikarya</taxon>
        <taxon>Basidiomycota</taxon>
        <taxon>Agaricomycotina</taxon>
        <taxon>Agaricomycetes</taxon>
        <taxon>Agaricomycetidae</taxon>
        <taxon>Agaricales</taxon>
        <taxon>Agaricineae</taxon>
        <taxon>Hydnangiaceae</taxon>
        <taxon>Laccaria</taxon>
    </lineage>
</organism>
<name>A0A0C9WKK9_9AGAR</name>
<dbReference type="EMBL" id="KN838720">
    <property type="protein sequence ID" value="KIJ96454.1"/>
    <property type="molecule type" value="Genomic_DNA"/>
</dbReference>
<dbReference type="OrthoDB" id="3229610at2759"/>
<protein>
    <submittedName>
        <fullName evidence="1">Unplaced genomic scaffold K443scaffold_185, whole genome shotgun sequence</fullName>
    </submittedName>
</protein>